<keyword evidence="2" id="KW-1185">Reference proteome</keyword>
<sequence length="49" mass="5839">MMGRSRSRKATHGYWIKNFMEEGIEYGHEAFLSPWFPRYVLSSLTEEVI</sequence>
<dbReference type="AlphaFoldDB" id="A0AAV5JT35"/>
<dbReference type="Proteomes" id="UP001054252">
    <property type="component" value="Unassembled WGS sequence"/>
</dbReference>
<comment type="caution">
    <text evidence="1">The sequence shown here is derived from an EMBL/GenBank/DDBJ whole genome shotgun (WGS) entry which is preliminary data.</text>
</comment>
<evidence type="ECO:0000313" key="2">
    <source>
        <dbReference type="Proteomes" id="UP001054252"/>
    </source>
</evidence>
<name>A0AAV5JT35_9ROSI</name>
<proteinExistence type="predicted"/>
<organism evidence="1 2">
    <name type="scientific">Rubroshorea leprosula</name>
    <dbReference type="NCBI Taxonomy" id="152421"/>
    <lineage>
        <taxon>Eukaryota</taxon>
        <taxon>Viridiplantae</taxon>
        <taxon>Streptophyta</taxon>
        <taxon>Embryophyta</taxon>
        <taxon>Tracheophyta</taxon>
        <taxon>Spermatophyta</taxon>
        <taxon>Magnoliopsida</taxon>
        <taxon>eudicotyledons</taxon>
        <taxon>Gunneridae</taxon>
        <taxon>Pentapetalae</taxon>
        <taxon>rosids</taxon>
        <taxon>malvids</taxon>
        <taxon>Malvales</taxon>
        <taxon>Dipterocarpaceae</taxon>
        <taxon>Rubroshorea</taxon>
    </lineage>
</organism>
<gene>
    <name evidence="1" type="ORF">SLEP1_g26428</name>
</gene>
<reference evidence="1 2" key="1">
    <citation type="journal article" date="2021" name="Commun. Biol.">
        <title>The genome of Shorea leprosula (Dipterocarpaceae) highlights the ecological relevance of drought in aseasonal tropical rainforests.</title>
        <authorList>
            <person name="Ng K.K.S."/>
            <person name="Kobayashi M.J."/>
            <person name="Fawcett J.A."/>
            <person name="Hatakeyama M."/>
            <person name="Paape T."/>
            <person name="Ng C.H."/>
            <person name="Ang C.C."/>
            <person name="Tnah L.H."/>
            <person name="Lee C.T."/>
            <person name="Nishiyama T."/>
            <person name="Sese J."/>
            <person name="O'Brien M.J."/>
            <person name="Copetti D."/>
            <person name="Mohd Noor M.I."/>
            <person name="Ong R.C."/>
            <person name="Putra M."/>
            <person name="Sireger I.Z."/>
            <person name="Indrioko S."/>
            <person name="Kosugi Y."/>
            <person name="Izuno A."/>
            <person name="Isagi Y."/>
            <person name="Lee S.L."/>
            <person name="Shimizu K.K."/>
        </authorList>
    </citation>
    <scope>NUCLEOTIDE SEQUENCE [LARGE SCALE GENOMIC DNA]</scope>
    <source>
        <strain evidence="1">214</strain>
    </source>
</reference>
<dbReference type="EMBL" id="BPVZ01000044">
    <property type="protein sequence ID" value="GKV15658.1"/>
    <property type="molecule type" value="Genomic_DNA"/>
</dbReference>
<protein>
    <submittedName>
        <fullName evidence="1">Uncharacterized protein</fullName>
    </submittedName>
</protein>
<accession>A0AAV5JT35</accession>
<evidence type="ECO:0000313" key="1">
    <source>
        <dbReference type="EMBL" id="GKV15658.1"/>
    </source>
</evidence>